<accession>A0ABS7C211</accession>
<sequence>MSMKKTLVITAIAAAVSTSAVGVVSAAQAQQIVATQQSLISINDNSVNVRSVTLNGQTLLSLRDLGTAAGIYFEENGRGITAIYSEHMAALSGSSKEVSVDGSVIQLQNAIENVNNSYYITLEDFASAFGAETTVDSAGQVSINTVQLVKDINRTVWIDSSRLLASQITDDGRTDYVVDAATGAYTELLKSTDASDLVVAPNGQKAAYTLETGEVYTVDLSTKQASVVSSDQSIKPELVWAADSSAIYFLQGDKGSIISKLNLADGAITNLLDDKVDYKANLNVSADGKQFYYTVTKPGAVTADANKPVEEDDVAIDMTGTEPQIFTYDSSVKDSKPVGLTTAADDKIFVGTAADGSKAFYVSIEEGKPSSLVSIAKDKTAAKLVDDKDVLQAVMAGSKIYAVVDNNDSELVYEIDTATGAKTELYTIPSSVTDLLAASGTPVAVVADGQVSVNQNGQWKKVTQ</sequence>
<dbReference type="InterPro" id="IPR011042">
    <property type="entry name" value="6-blade_b-propeller_TolB-like"/>
</dbReference>
<keyword evidence="1" id="KW-0732">Signal</keyword>
<dbReference type="RefSeq" id="WP_210037408.1">
    <property type="nucleotide sequence ID" value="NZ_JBHLVU010000004.1"/>
</dbReference>
<feature type="chain" id="PRO_5047252404" description="Copper amine oxidase-like N-terminal domain-containing protein" evidence="1">
    <location>
        <begin position="30"/>
        <end position="464"/>
    </location>
</feature>
<evidence type="ECO:0000259" key="2">
    <source>
        <dbReference type="Pfam" id="PF07833"/>
    </source>
</evidence>
<dbReference type="SUPFAM" id="SSF82171">
    <property type="entry name" value="DPP6 N-terminal domain-like"/>
    <property type="match status" value="1"/>
</dbReference>
<dbReference type="InterPro" id="IPR036582">
    <property type="entry name" value="Mao_N_sf"/>
</dbReference>
<dbReference type="EMBL" id="JAHZIK010000277">
    <property type="protein sequence ID" value="MBW7454938.1"/>
    <property type="molecule type" value="Genomic_DNA"/>
</dbReference>
<dbReference type="Gene3D" id="2.120.10.30">
    <property type="entry name" value="TolB, C-terminal domain"/>
    <property type="match status" value="1"/>
</dbReference>
<organism evidence="3 4">
    <name type="scientific">Paenibacillus sepulcri</name>
    <dbReference type="NCBI Taxonomy" id="359917"/>
    <lineage>
        <taxon>Bacteria</taxon>
        <taxon>Bacillati</taxon>
        <taxon>Bacillota</taxon>
        <taxon>Bacilli</taxon>
        <taxon>Bacillales</taxon>
        <taxon>Paenibacillaceae</taxon>
        <taxon>Paenibacillus</taxon>
    </lineage>
</organism>
<dbReference type="SUPFAM" id="SSF55383">
    <property type="entry name" value="Copper amine oxidase, domain N"/>
    <property type="match status" value="1"/>
</dbReference>
<evidence type="ECO:0000256" key="1">
    <source>
        <dbReference type="SAM" id="SignalP"/>
    </source>
</evidence>
<dbReference type="Pfam" id="PF07833">
    <property type="entry name" value="Cu_amine_oxidN1"/>
    <property type="match status" value="1"/>
</dbReference>
<keyword evidence="4" id="KW-1185">Reference proteome</keyword>
<evidence type="ECO:0000313" key="4">
    <source>
        <dbReference type="Proteomes" id="UP001519887"/>
    </source>
</evidence>
<evidence type="ECO:0000313" key="3">
    <source>
        <dbReference type="EMBL" id="MBW7454938.1"/>
    </source>
</evidence>
<name>A0ABS7C211_9BACL</name>
<protein>
    <recommendedName>
        <fullName evidence="2">Copper amine oxidase-like N-terminal domain-containing protein</fullName>
    </recommendedName>
</protein>
<proteinExistence type="predicted"/>
<gene>
    <name evidence="3" type="ORF">K0U00_12925</name>
</gene>
<dbReference type="PANTHER" id="PTHR36842">
    <property type="entry name" value="PROTEIN TOLB HOMOLOG"/>
    <property type="match status" value="1"/>
</dbReference>
<dbReference type="PANTHER" id="PTHR36842:SF1">
    <property type="entry name" value="PROTEIN TOLB"/>
    <property type="match status" value="1"/>
</dbReference>
<reference evidence="3 4" key="1">
    <citation type="submission" date="2021-07" db="EMBL/GenBank/DDBJ databases">
        <title>Paenibacillus radiodurans sp. nov., isolated from the southeastern edge of Tengger Desert.</title>
        <authorList>
            <person name="Zhang G."/>
        </authorList>
    </citation>
    <scope>NUCLEOTIDE SEQUENCE [LARGE SCALE GENOMIC DNA]</scope>
    <source>
        <strain evidence="3 4">CCM 7311</strain>
    </source>
</reference>
<feature type="domain" description="Copper amine oxidase-like N-terminal" evidence="2">
    <location>
        <begin position="42"/>
        <end position="140"/>
    </location>
</feature>
<comment type="caution">
    <text evidence="3">The sequence shown here is derived from an EMBL/GenBank/DDBJ whole genome shotgun (WGS) entry which is preliminary data.</text>
</comment>
<dbReference type="Proteomes" id="UP001519887">
    <property type="component" value="Unassembled WGS sequence"/>
</dbReference>
<feature type="signal peptide" evidence="1">
    <location>
        <begin position="1"/>
        <end position="29"/>
    </location>
</feature>
<dbReference type="InterPro" id="IPR012854">
    <property type="entry name" value="Cu_amine_oxidase-like_N"/>
</dbReference>